<feature type="domain" description="DH" evidence="2">
    <location>
        <begin position="174"/>
        <end position="399"/>
    </location>
</feature>
<feature type="compositionally biased region" description="Low complexity" evidence="1">
    <location>
        <begin position="837"/>
        <end position="861"/>
    </location>
</feature>
<evidence type="ECO:0000313" key="4">
    <source>
        <dbReference type="Proteomes" id="UP001063166"/>
    </source>
</evidence>
<dbReference type="Pfam" id="PF00621">
    <property type="entry name" value="RhoGEF"/>
    <property type="match status" value="1"/>
</dbReference>
<dbReference type="PANTHER" id="PTHR22834">
    <property type="entry name" value="NUCLEAR FUSION PROTEIN FUS2"/>
    <property type="match status" value="1"/>
</dbReference>
<dbReference type="EMBL" id="BRPK01000004">
    <property type="protein sequence ID" value="GLB37919.1"/>
    <property type="molecule type" value="Genomic_DNA"/>
</dbReference>
<feature type="compositionally biased region" description="Basic and acidic residues" evidence="1">
    <location>
        <begin position="21"/>
        <end position="30"/>
    </location>
</feature>
<gene>
    <name evidence="3" type="ORF">LshimejAT787_0409700</name>
</gene>
<dbReference type="GO" id="GO:0005085">
    <property type="term" value="F:guanyl-nucleotide exchange factor activity"/>
    <property type="evidence" value="ECO:0007669"/>
    <property type="project" value="InterPro"/>
</dbReference>
<evidence type="ECO:0000256" key="1">
    <source>
        <dbReference type="SAM" id="MobiDB-lite"/>
    </source>
</evidence>
<dbReference type="Gene3D" id="1.20.900.10">
    <property type="entry name" value="Dbl homology (DH) domain"/>
    <property type="match status" value="1"/>
</dbReference>
<dbReference type="CDD" id="cd00160">
    <property type="entry name" value="RhoGEF"/>
    <property type="match status" value="1"/>
</dbReference>
<feature type="region of interest" description="Disordered" evidence="1">
    <location>
        <begin position="1"/>
        <end position="94"/>
    </location>
</feature>
<dbReference type="Gene3D" id="1.20.1270.60">
    <property type="entry name" value="Arfaptin homology (AH) domain/BAR domain"/>
    <property type="match status" value="1"/>
</dbReference>
<dbReference type="GO" id="GO:0005737">
    <property type="term" value="C:cytoplasm"/>
    <property type="evidence" value="ECO:0007669"/>
    <property type="project" value="TreeGrafter"/>
</dbReference>
<keyword evidence="4" id="KW-1185">Reference proteome</keyword>
<dbReference type="GO" id="GO:0032955">
    <property type="term" value="P:regulation of division septum assembly"/>
    <property type="evidence" value="ECO:0007669"/>
    <property type="project" value="TreeGrafter"/>
</dbReference>
<evidence type="ECO:0000313" key="3">
    <source>
        <dbReference type="EMBL" id="GLB37919.1"/>
    </source>
</evidence>
<name>A0A9P3PM20_LYOSH</name>
<dbReference type="InterPro" id="IPR000219">
    <property type="entry name" value="DH_dom"/>
</dbReference>
<evidence type="ECO:0000259" key="2">
    <source>
        <dbReference type="PROSITE" id="PS50010"/>
    </source>
</evidence>
<feature type="region of interest" description="Disordered" evidence="1">
    <location>
        <begin position="689"/>
        <end position="710"/>
    </location>
</feature>
<sequence>MMSSAGGVATADITSPPPLHDVPRPIRVEITRTTSSDQASSPPPASPPLPARSPLRPLARSISASSTMAGPSAGSATTLTKQPRFRRPTTPPPLEIEDFASIVQEAIPLTFQMRHRSFPTMDDESQNDTGGDSEKTISSKGLPPRPDSPICLSIEDEATSSSSSLAQPQAPLTKRQHALLELLNSERAYASDLALIREVHIPLALGQQVPLPYTSPTTPPPLSSSSSSRTVSVSSDSSSASLGPPMTQEDTRIIFSNIAELAMFADQFSDGLEEALGSTLEGGQGEDHVGALFLEIIPEMEKPYKYYINRHPAALAHLNALPQTPALAAYLQHTQSVAANLSHAWDLSSLLIKPVQRLLKYSLLLGAIIDETPDTHGDKENLKLARLRMEEVARNVNEGRRRAEVVKEVLSAKKGALKPGVNVGVAASVNLTRMKSIAGKPKGPATGGSEADVNGEAKAVERMQAELKRVDVFAQQFAKSVVDWARMMNNVVLALRAWAMNFGKVIGLSAEQGSEAFDAFLAVVEEQLVPLCHQLEVDVNERLLREIAHLLTTMNQPLKLLASMNEQEPFHYHLLTMNVSAKNRPPPALLAASTNYLALRGQLAAELPTYLTLLHRGLAVFVRRLAEIQAAFWGAVRDRWAELWDMLRVEGEMNAGGAETVAVWHARWRDVDEVVGALNITQARKLYQEPAHHHHHHHHHHHQHQQHLPPKYTQVAASMASLDPQNYAGAQTGARGRAPSVVGVLAALEPAYAHAQPQYVVSAPQPLQRGRPRGHSDASSGGTVGLAKKNSLSGSSGAGTVKPQRKKSDGFMDFVAGLPTGSARHKSPKRELEQQLKEQQQPPMPTSPSDRTVSHRSSSSSKTLVDGDTSRLSQEIPDDDRGRKPSLRRKLTDSFRPSSSSGGHKRSSSKSAGHQATFFEDYDAPASPPHHQHHQQQRQEQRTNTSSNRDSWVTRRAKYVCQVVHPCKPPAAVSYFSFPFFTLVEGELVEVLHEAGHPSIHPKLPLYVDDGEDCLLLCRDGAGDVGWALASFLAPLEGLVLSG</sequence>
<reference evidence="3" key="1">
    <citation type="submission" date="2022-07" db="EMBL/GenBank/DDBJ databases">
        <title>The genome of Lyophyllum shimeji provides insight into the initial evolution of ectomycorrhizal fungal genome.</title>
        <authorList>
            <person name="Kobayashi Y."/>
            <person name="Shibata T."/>
            <person name="Hirakawa H."/>
            <person name="Shigenobu S."/>
            <person name="Nishiyama T."/>
            <person name="Yamada A."/>
            <person name="Hasebe M."/>
            <person name="Kawaguchi M."/>
        </authorList>
    </citation>
    <scope>NUCLEOTIDE SEQUENCE</scope>
    <source>
        <strain evidence="3">AT787</strain>
    </source>
</reference>
<comment type="caution">
    <text evidence="3">The sequence shown here is derived from an EMBL/GenBank/DDBJ whole genome shotgun (WGS) entry which is preliminary data.</text>
</comment>
<feature type="compositionally biased region" description="Polar residues" evidence="1">
    <location>
        <begin position="62"/>
        <end position="81"/>
    </location>
</feature>
<feature type="compositionally biased region" description="Low complexity" evidence="1">
    <location>
        <begin position="223"/>
        <end position="245"/>
    </location>
</feature>
<accession>A0A9P3PM20</accession>
<feature type="region of interest" description="Disordered" evidence="1">
    <location>
        <begin position="119"/>
        <end position="152"/>
    </location>
</feature>
<organism evidence="3 4">
    <name type="scientific">Lyophyllum shimeji</name>
    <name type="common">Hon-shimeji</name>
    <name type="synonym">Tricholoma shimeji</name>
    <dbReference type="NCBI Taxonomy" id="47721"/>
    <lineage>
        <taxon>Eukaryota</taxon>
        <taxon>Fungi</taxon>
        <taxon>Dikarya</taxon>
        <taxon>Basidiomycota</taxon>
        <taxon>Agaricomycotina</taxon>
        <taxon>Agaricomycetes</taxon>
        <taxon>Agaricomycetidae</taxon>
        <taxon>Agaricales</taxon>
        <taxon>Tricholomatineae</taxon>
        <taxon>Lyophyllaceae</taxon>
        <taxon>Lyophyllum</taxon>
    </lineage>
</organism>
<dbReference type="PANTHER" id="PTHR22834:SF20">
    <property type="entry name" value="SH3 DOMAIN-CONTAINING PROTEIN"/>
    <property type="match status" value="1"/>
</dbReference>
<dbReference type="PROSITE" id="PS50010">
    <property type="entry name" value="DH_2"/>
    <property type="match status" value="1"/>
</dbReference>
<dbReference type="InterPro" id="IPR027267">
    <property type="entry name" value="AH/BAR_dom_sf"/>
</dbReference>
<dbReference type="InterPro" id="IPR051492">
    <property type="entry name" value="Dynamin-Rho_GEF"/>
</dbReference>
<dbReference type="SMART" id="SM00325">
    <property type="entry name" value="RhoGEF"/>
    <property type="match status" value="1"/>
</dbReference>
<feature type="compositionally biased region" description="Low complexity" evidence="1">
    <location>
        <begin position="52"/>
        <end position="61"/>
    </location>
</feature>
<dbReference type="Proteomes" id="UP001063166">
    <property type="component" value="Unassembled WGS sequence"/>
</dbReference>
<feature type="region of interest" description="Disordered" evidence="1">
    <location>
        <begin position="212"/>
        <end position="247"/>
    </location>
</feature>
<protein>
    <submittedName>
        <fullName evidence="3">RhoGEF domain containing protein</fullName>
    </submittedName>
</protein>
<feature type="compositionally biased region" description="Pro residues" evidence="1">
    <location>
        <begin position="41"/>
        <end position="51"/>
    </location>
</feature>
<proteinExistence type="predicted"/>
<feature type="compositionally biased region" description="Basic residues" evidence="1">
    <location>
        <begin position="692"/>
        <end position="705"/>
    </location>
</feature>
<feature type="region of interest" description="Disordered" evidence="1">
    <location>
        <begin position="765"/>
        <end position="950"/>
    </location>
</feature>
<dbReference type="SUPFAM" id="SSF48065">
    <property type="entry name" value="DBL homology domain (DH-domain)"/>
    <property type="match status" value="1"/>
</dbReference>
<dbReference type="AlphaFoldDB" id="A0A9P3PM20"/>
<dbReference type="OrthoDB" id="10256089at2759"/>
<dbReference type="InterPro" id="IPR035899">
    <property type="entry name" value="DBL_dom_sf"/>
</dbReference>
<dbReference type="GO" id="GO:0031991">
    <property type="term" value="P:regulation of actomyosin contractile ring contraction"/>
    <property type="evidence" value="ECO:0007669"/>
    <property type="project" value="TreeGrafter"/>
</dbReference>